<reference evidence="9 10" key="1">
    <citation type="submission" date="2024-09" db="EMBL/GenBank/DDBJ databases">
        <title>A chromosome-level genome assembly of Gray's grenadier anchovy, Coilia grayii.</title>
        <authorList>
            <person name="Fu Z."/>
        </authorList>
    </citation>
    <scope>NUCLEOTIDE SEQUENCE [LARGE SCALE GENOMIC DNA]</scope>
    <source>
        <strain evidence="9">G4</strain>
        <tissue evidence="9">Muscle</tissue>
    </source>
</reference>
<evidence type="ECO:0000256" key="6">
    <source>
        <dbReference type="SAM" id="Phobius"/>
    </source>
</evidence>
<dbReference type="PROSITE" id="PS51382">
    <property type="entry name" value="SPX"/>
    <property type="match status" value="1"/>
</dbReference>
<evidence type="ECO:0000256" key="4">
    <source>
        <dbReference type="ARBA" id="ARBA00022989"/>
    </source>
</evidence>
<dbReference type="Pfam" id="PF03124">
    <property type="entry name" value="EXS"/>
    <property type="match status" value="1"/>
</dbReference>
<evidence type="ECO:0000256" key="5">
    <source>
        <dbReference type="ARBA" id="ARBA00023136"/>
    </source>
</evidence>
<protein>
    <recommendedName>
        <fullName evidence="11">SPX domain-containing protein</fullName>
    </recommendedName>
</protein>
<dbReference type="Pfam" id="PF03105">
    <property type="entry name" value="SPX"/>
    <property type="match status" value="1"/>
</dbReference>
<name>A0ABD1JZN3_9TELE</name>
<evidence type="ECO:0008006" key="11">
    <source>
        <dbReference type="Google" id="ProtNLM"/>
    </source>
</evidence>
<evidence type="ECO:0000256" key="2">
    <source>
        <dbReference type="ARBA" id="ARBA00009665"/>
    </source>
</evidence>
<evidence type="ECO:0000313" key="9">
    <source>
        <dbReference type="EMBL" id="KAL2092335.1"/>
    </source>
</evidence>
<feature type="transmembrane region" description="Helical" evidence="6">
    <location>
        <begin position="279"/>
        <end position="305"/>
    </location>
</feature>
<feature type="domain" description="EXS" evidence="7">
    <location>
        <begin position="436"/>
        <end position="581"/>
    </location>
</feature>
<evidence type="ECO:0000259" key="8">
    <source>
        <dbReference type="PROSITE" id="PS51382"/>
    </source>
</evidence>
<keyword evidence="5 6" id="KW-0472">Membrane</keyword>
<proteinExistence type="inferred from homology"/>
<gene>
    <name evidence="9" type="ORF">ACEWY4_012133</name>
</gene>
<organism evidence="9 10">
    <name type="scientific">Coilia grayii</name>
    <name type="common">Gray's grenadier anchovy</name>
    <dbReference type="NCBI Taxonomy" id="363190"/>
    <lineage>
        <taxon>Eukaryota</taxon>
        <taxon>Metazoa</taxon>
        <taxon>Chordata</taxon>
        <taxon>Craniata</taxon>
        <taxon>Vertebrata</taxon>
        <taxon>Euteleostomi</taxon>
        <taxon>Actinopterygii</taxon>
        <taxon>Neopterygii</taxon>
        <taxon>Teleostei</taxon>
        <taxon>Clupei</taxon>
        <taxon>Clupeiformes</taxon>
        <taxon>Clupeoidei</taxon>
        <taxon>Engraulidae</taxon>
        <taxon>Coilinae</taxon>
        <taxon>Coilia</taxon>
    </lineage>
</organism>
<comment type="caution">
    <text evidence="9">The sequence shown here is derived from an EMBL/GenBank/DDBJ whole genome shotgun (WGS) entry which is preliminary data.</text>
</comment>
<dbReference type="PANTHER" id="PTHR10783">
    <property type="entry name" value="XENOTROPIC AND POLYTROPIC RETROVIRUS RECEPTOR 1-RELATED"/>
    <property type="match status" value="1"/>
</dbReference>
<dbReference type="PROSITE" id="PS51380">
    <property type="entry name" value="EXS"/>
    <property type="match status" value="1"/>
</dbReference>
<comment type="subcellular location">
    <subcellularLocation>
        <location evidence="1">Membrane</location>
        <topology evidence="1">Multi-pass membrane protein</topology>
    </subcellularLocation>
</comment>
<keyword evidence="4 6" id="KW-1133">Transmembrane helix</keyword>
<feature type="transmembrane region" description="Helical" evidence="6">
    <location>
        <begin position="317"/>
        <end position="335"/>
    </location>
</feature>
<keyword evidence="3 6" id="KW-0812">Transmembrane</keyword>
<evidence type="ECO:0000256" key="3">
    <source>
        <dbReference type="ARBA" id="ARBA00022692"/>
    </source>
</evidence>
<feature type="transmembrane region" description="Helical" evidence="6">
    <location>
        <begin position="347"/>
        <end position="363"/>
    </location>
</feature>
<dbReference type="Proteomes" id="UP001591681">
    <property type="component" value="Unassembled WGS sequence"/>
</dbReference>
<dbReference type="AlphaFoldDB" id="A0ABD1JZN3"/>
<accession>A0ABD1JZN3</accession>
<dbReference type="InterPro" id="IPR004331">
    <property type="entry name" value="SPX_dom"/>
</dbReference>
<dbReference type="InterPro" id="IPR004342">
    <property type="entry name" value="EXS_C"/>
</dbReference>
<feature type="transmembrane region" description="Helical" evidence="6">
    <location>
        <begin position="375"/>
        <end position="394"/>
    </location>
</feature>
<comment type="similarity">
    <text evidence="2">Belongs to the SYG1 (TC 2.A.94) family.</text>
</comment>
<feature type="transmembrane region" description="Helical" evidence="6">
    <location>
        <begin position="476"/>
        <end position="495"/>
    </location>
</feature>
<keyword evidence="10" id="KW-1185">Reference proteome</keyword>
<sequence>MRFSELLAAHTIPEWQKKYICYGHLKAAHREFFRCCENELTKVTSFYSDKLLEAKRKMAAFGPSPEGGPPLEMSQEQTQAPLTQGRCWGRHGDHMSDLLRVCRANPDFQQLRLATSELHLNLVYLQSYQQLNYNAFCKIMKKYDTKFVSEQGQRWKTETLDTSLLNTDCHGAQQLMDKLEVGSSLMVHLEGEDRQRALHSLRVPQRGLQQSEQKWIMFRNGVICGLLITLLMLIFITGKNRMPLRALFVLLFLFLITVVQEAEWERIGPLLRAHRGSFLLLEFLLLLGASMHLWHCAGVNHVLIFQLDPRDHLSHQHLFQVAGALGVCWCCSLLACLCPPFVTMPPLLPPVLLHCLFLLLLLNPTPTCYPTARRWLRALLLRVVTAPLWPVAFADCWLSDQLNSLSPLFLDLWHLLCSYGNAGTETPDYLPADQAGCGHSSLAVTCLIQCLPPWLRLVQCFRQFWDSGDVIHLFNAGKYSTVFLMVMFAGLYNRARVQLGQVWEVNVCVYLWAFSTCFSVLVCVSWDLLMDWALLHGHGLLRKELLYTHEVAFTHCLTLSLSYTHTHHTHTLNPHTLSTSL</sequence>
<feature type="transmembrane region" description="Helical" evidence="6">
    <location>
        <begin position="215"/>
        <end position="235"/>
    </location>
</feature>
<evidence type="ECO:0000256" key="1">
    <source>
        <dbReference type="ARBA" id="ARBA00004141"/>
    </source>
</evidence>
<evidence type="ECO:0000259" key="7">
    <source>
        <dbReference type="PROSITE" id="PS51380"/>
    </source>
</evidence>
<dbReference type="PANTHER" id="PTHR10783:SF103">
    <property type="entry name" value="SOLUTE CARRIER FAMILY 53 MEMBER 1"/>
    <property type="match status" value="1"/>
</dbReference>
<evidence type="ECO:0000313" key="10">
    <source>
        <dbReference type="Proteomes" id="UP001591681"/>
    </source>
</evidence>
<feature type="transmembrane region" description="Helical" evidence="6">
    <location>
        <begin position="242"/>
        <end position="259"/>
    </location>
</feature>
<feature type="domain" description="SPX" evidence="8">
    <location>
        <begin position="1"/>
        <end position="157"/>
    </location>
</feature>
<feature type="transmembrane region" description="Helical" evidence="6">
    <location>
        <begin position="507"/>
        <end position="529"/>
    </location>
</feature>
<dbReference type="EMBL" id="JBHFQA010000010">
    <property type="protein sequence ID" value="KAL2092335.1"/>
    <property type="molecule type" value="Genomic_DNA"/>
</dbReference>
<dbReference type="GO" id="GO:0016020">
    <property type="term" value="C:membrane"/>
    <property type="evidence" value="ECO:0007669"/>
    <property type="project" value="UniProtKB-SubCell"/>
</dbReference>